<dbReference type="InterPro" id="IPR000477">
    <property type="entry name" value="RT_dom"/>
</dbReference>
<dbReference type="CDD" id="cd01650">
    <property type="entry name" value="RT_nLTR_like"/>
    <property type="match status" value="1"/>
</dbReference>
<feature type="domain" description="Reverse transcriptase" evidence="2">
    <location>
        <begin position="638"/>
        <end position="932"/>
    </location>
</feature>
<protein>
    <submittedName>
        <fullName evidence="4">Uncharacterized protein LOC128202500</fullName>
    </submittedName>
</protein>
<dbReference type="Proteomes" id="UP001652740">
    <property type="component" value="Unplaced"/>
</dbReference>
<reference evidence="4" key="1">
    <citation type="submission" date="2025-08" db="UniProtKB">
        <authorList>
            <consortium name="RefSeq"/>
        </authorList>
    </citation>
    <scope>IDENTIFICATION</scope>
    <source>
        <tissue evidence="4">Whole larvae</tissue>
    </source>
</reference>
<dbReference type="RefSeq" id="XP_052759034.1">
    <property type="nucleotide sequence ID" value="XM_052903074.1"/>
</dbReference>
<evidence type="ECO:0000259" key="2">
    <source>
        <dbReference type="PROSITE" id="PS50878"/>
    </source>
</evidence>
<dbReference type="GeneID" id="128202500"/>
<evidence type="ECO:0000313" key="3">
    <source>
        <dbReference type="Proteomes" id="UP001652740"/>
    </source>
</evidence>
<dbReference type="PROSITE" id="PS50878">
    <property type="entry name" value="RT_POL"/>
    <property type="match status" value="1"/>
</dbReference>
<dbReference type="PANTHER" id="PTHR35450:SF2">
    <property type="entry name" value="REVERSE TRANSCRIPTASE DOMAIN-CONTAINING PROTEIN"/>
    <property type="match status" value="1"/>
</dbReference>
<organism evidence="3 4">
    <name type="scientific">Galleria mellonella</name>
    <name type="common">Greater wax moth</name>
    <dbReference type="NCBI Taxonomy" id="7137"/>
    <lineage>
        <taxon>Eukaryota</taxon>
        <taxon>Metazoa</taxon>
        <taxon>Ecdysozoa</taxon>
        <taxon>Arthropoda</taxon>
        <taxon>Hexapoda</taxon>
        <taxon>Insecta</taxon>
        <taxon>Pterygota</taxon>
        <taxon>Neoptera</taxon>
        <taxon>Endopterygota</taxon>
        <taxon>Lepidoptera</taxon>
        <taxon>Glossata</taxon>
        <taxon>Ditrysia</taxon>
        <taxon>Pyraloidea</taxon>
        <taxon>Pyralidae</taxon>
        <taxon>Galleriinae</taxon>
        <taxon>Galleria</taxon>
    </lineage>
</organism>
<evidence type="ECO:0000313" key="4">
    <source>
        <dbReference type="RefSeq" id="XP_052759034.1"/>
    </source>
</evidence>
<keyword evidence="3" id="KW-1185">Reference proteome</keyword>
<evidence type="ECO:0000256" key="1">
    <source>
        <dbReference type="SAM" id="MobiDB-lite"/>
    </source>
</evidence>
<name>A0ABM3N617_GALME</name>
<proteinExistence type="predicted"/>
<feature type="region of interest" description="Disordered" evidence="1">
    <location>
        <begin position="223"/>
        <end position="245"/>
    </location>
</feature>
<gene>
    <name evidence="4" type="primary">LOC128202500</name>
</gene>
<feature type="region of interest" description="Disordered" evidence="1">
    <location>
        <begin position="1"/>
        <end position="24"/>
    </location>
</feature>
<dbReference type="PANTHER" id="PTHR35450">
    <property type="entry name" value="REVERSE TRANSCRIPTASE DOMAIN-CONTAINING PROTEIN"/>
    <property type="match status" value="1"/>
</dbReference>
<feature type="compositionally biased region" description="Low complexity" evidence="1">
    <location>
        <begin position="223"/>
        <end position="238"/>
    </location>
</feature>
<dbReference type="Pfam" id="PF00078">
    <property type="entry name" value="RVT_1"/>
    <property type="match status" value="1"/>
</dbReference>
<dbReference type="InterPro" id="IPR043502">
    <property type="entry name" value="DNA/RNA_pol_sf"/>
</dbReference>
<sequence>MEQNIKKYNLRSLPGGRRGAPGAGAGCYSLRDTGDEALSRRALVTQDATAGRRELNRRTHDVEATADIIDDDSTSLYSSIPSTPPSYMTKRTSSSSTLDSVVQEANIDHVLAPTSSIPRKRKRWTVEMNKFILRTYLLLTSLDTDKNAYLEALHLRFIEKYPHMQVSRQRIGDQRRAILRNKLLPQTTINEIYMEVTEKLQCNQNNINQITNEHSQVSNNINQQNTTQQPTQTSQINSETGNKQIKQTRLKWTTEHNETLMRLYYRITLLETNKTAYRKSLHESFITHFPSLAHLSEQRIADQRRAIINNKYISENRLNTIRQEVSEEQLTQSNQINTDNLNPDTNTTHNFVNDNIEIEINSMYNIEQNDQQLSSPMNTRNLERDLKIDQLFEQALQYYKFTNPTSRTYIPKQKSSYKFAKIVDYINTIIIPENINNNTDFNTLQTIIYCAAWTASKANGAKLELRSTDKEKITQKQYKPSWQKRLEHKVNDLRAKIVTSGRLRRYNACTLRKQQNNQFDTNEKQFYRNIKQNTTNTQHNNSNEIDTPNPEELQSFWAGIWEQPVRHNCSAEWIQKEINKSDITIEPMAFEHIPTDIFEKVLRNSYNWKSPGSDYIHCYWYKKFTNTHIHLLNYINNFIQDSNTMPSYLTMGITFMIPKDHNDRKNPSKYRPITCLQTLYKILTACIAELIYQHVDTNNILNEEQKGCRKFSQGCKEQLIIDSVILKQVHKAKSNLHTMYIDYKKAYDSIPHTWLVQILEMYKIHPKITTFLKTTMANWTTQLQLKTLTATIQTIPIKIQRGIFQGDALSPLWFCLALNPLSNMLNSSSVGYPLNYKETDDQSSNMNKNVLNHLLYMDDIKLYAETENQLNQLTKIVEQFTNDIKMEFGLEKCKINSIRAGSQHPYNYTLESGEQITSLSEQEVYKYLGYNQALFINHKEIKLKLQQQFRHRLNVVLKTQLNSRNMIKAINTYAIPILTYSFGIINWTKSDLKSLQRTININMTKHRKHHPRSCIQRLTLPRKEGGRGLIDIVNLHNTQISSLRQYFFSKMESSALHKSIVQNDNKLTPLNLKDGSTQTNETLVNNQTKLTAWSEKSLHGRHRHDLCQSNVDKEASNAWLSRGILYPETEGFIIAIQDQVIETRNYQKYITKTLTSDTCRKCNSSPETIQHITGSCKAIVQTDYKHRHDQVANIIHQNLAHKYNLIQNTHTPYYKYTPQTVLESATYKLYFDRAILTDKTIHYNRPDIILQNKTNKITYLIDIAVPNTHNIQKTIAEKISKYTELKDEITRLWKQEKVYVIPIVLSTTGVIPKHLHHSLKEIDLRKTLYTTLQKAVILNTCRIVRKFLQIENETFNNTTET</sequence>
<accession>A0ABM3N617</accession>
<dbReference type="SUPFAM" id="SSF56672">
    <property type="entry name" value="DNA/RNA polymerases"/>
    <property type="match status" value="1"/>
</dbReference>